<evidence type="ECO:0000313" key="3">
    <source>
        <dbReference type="EnsemblMetazoa" id="GBRI045578-PA"/>
    </source>
</evidence>
<feature type="region of interest" description="Disordered" evidence="1">
    <location>
        <begin position="136"/>
        <end position="159"/>
    </location>
</feature>
<dbReference type="Proteomes" id="UP000091820">
    <property type="component" value="Unassembled WGS sequence"/>
</dbReference>
<accession>A0A1A9X5T2</accession>
<proteinExistence type="predicted"/>
<evidence type="ECO:0000259" key="2">
    <source>
        <dbReference type="PROSITE" id="PS51029"/>
    </source>
</evidence>
<reference evidence="3" key="2">
    <citation type="submission" date="2020-05" db="UniProtKB">
        <authorList>
            <consortium name="EnsemblMetazoa"/>
        </authorList>
    </citation>
    <scope>IDENTIFICATION</scope>
    <source>
        <strain evidence="3">IAEA</strain>
    </source>
</reference>
<dbReference type="InterPro" id="IPR039353">
    <property type="entry name" value="TF_Adf1"/>
</dbReference>
<organism evidence="3 4">
    <name type="scientific">Glossina brevipalpis</name>
    <dbReference type="NCBI Taxonomy" id="37001"/>
    <lineage>
        <taxon>Eukaryota</taxon>
        <taxon>Metazoa</taxon>
        <taxon>Ecdysozoa</taxon>
        <taxon>Arthropoda</taxon>
        <taxon>Hexapoda</taxon>
        <taxon>Insecta</taxon>
        <taxon>Pterygota</taxon>
        <taxon>Neoptera</taxon>
        <taxon>Endopterygota</taxon>
        <taxon>Diptera</taxon>
        <taxon>Brachycera</taxon>
        <taxon>Muscomorpha</taxon>
        <taxon>Hippoboscoidea</taxon>
        <taxon>Glossinidae</taxon>
        <taxon>Glossina</taxon>
    </lineage>
</organism>
<protein>
    <submittedName>
        <fullName evidence="3">MADF domain-containing protein</fullName>
    </submittedName>
</protein>
<name>A0A1A9X5T2_9MUSC</name>
<sequence>MEMFEETLIYEVRRNKCIYDRRSLEYRNKIKRKKAWDDIADRIGVPVEQCQGRWKTLRDRFVKEVTRTNPNNSTWKFFLSMQFLTDFVSPRRLNENHGEVSVKRDADAFFKDELPFEESNIYEDQCTTESLPETVANSPLLLPEDDEPSTSKPLKRPRDEPWDQFNSLLGTLTALVEKKFKCDIEDDGFHKFLASVLKGVEDSKRDKIKIDIIVFASKKVQEVLEQDSVQSSY</sequence>
<dbReference type="PANTHER" id="PTHR12243:SF67">
    <property type="entry name" value="COREPRESSOR OF PANGOLIN, ISOFORM A-RELATED"/>
    <property type="match status" value="1"/>
</dbReference>
<dbReference type="SMART" id="SM00595">
    <property type="entry name" value="MADF"/>
    <property type="match status" value="1"/>
</dbReference>
<dbReference type="InterPro" id="IPR006578">
    <property type="entry name" value="MADF-dom"/>
</dbReference>
<reference evidence="4" key="1">
    <citation type="submission" date="2014-03" db="EMBL/GenBank/DDBJ databases">
        <authorList>
            <person name="Aksoy S."/>
            <person name="Warren W."/>
            <person name="Wilson R.K."/>
        </authorList>
    </citation>
    <scope>NUCLEOTIDE SEQUENCE [LARGE SCALE GENOMIC DNA]</scope>
    <source>
        <strain evidence="4">IAEA</strain>
    </source>
</reference>
<dbReference type="PROSITE" id="PS51029">
    <property type="entry name" value="MADF"/>
    <property type="match status" value="1"/>
</dbReference>
<dbReference type="VEuPathDB" id="VectorBase:GBRI045578"/>
<dbReference type="STRING" id="37001.A0A1A9X5T2"/>
<evidence type="ECO:0000256" key="1">
    <source>
        <dbReference type="SAM" id="MobiDB-lite"/>
    </source>
</evidence>
<dbReference type="EnsemblMetazoa" id="GBRI045578-RA">
    <property type="protein sequence ID" value="GBRI045578-PA"/>
    <property type="gene ID" value="GBRI045578"/>
</dbReference>
<dbReference type="PANTHER" id="PTHR12243">
    <property type="entry name" value="MADF DOMAIN TRANSCRIPTION FACTOR"/>
    <property type="match status" value="1"/>
</dbReference>
<dbReference type="Pfam" id="PF10545">
    <property type="entry name" value="MADF_DNA_bdg"/>
    <property type="match status" value="1"/>
</dbReference>
<dbReference type="AlphaFoldDB" id="A0A1A9X5T2"/>
<evidence type="ECO:0000313" key="4">
    <source>
        <dbReference type="Proteomes" id="UP000091820"/>
    </source>
</evidence>
<keyword evidence="4" id="KW-1185">Reference proteome</keyword>
<feature type="domain" description="MADF" evidence="2">
    <location>
        <begin position="7"/>
        <end position="89"/>
    </location>
</feature>